<dbReference type="PATRIC" id="fig|471514.4.peg.3134"/>
<dbReference type="EMBL" id="LJCO01000019">
    <property type="protein sequence ID" value="KPV44942.1"/>
    <property type="molecule type" value="Genomic_DNA"/>
</dbReference>
<dbReference type="STRING" id="471514.AN477_04885"/>
<dbReference type="Proteomes" id="UP000050482">
    <property type="component" value="Unassembled WGS sequence"/>
</dbReference>
<gene>
    <name evidence="1" type="ORF">AN477_04885</name>
</gene>
<protein>
    <submittedName>
        <fullName evidence="1">Uncharacterized protein</fullName>
    </submittedName>
</protein>
<dbReference type="RefSeq" id="WP_054968051.1">
    <property type="nucleotide sequence ID" value="NZ_LJCO01000019.1"/>
</dbReference>
<sequence length="59" mass="6668">MPRQKLKVSDVSYGTVPLVTLKPELLQLLELYFQTDPSAPLQRWANCQPAALLDRADEV</sequence>
<keyword evidence="2" id="KW-1185">Reference proteome</keyword>
<reference evidence="1 2" key="1">
    <citation type="submission" date="2015-09" db="EMBL/GenBank/DDBJ databases">
        <title>Draft genome sequence of Alicyclobacillus ferrooxydans DSM 22381.</title>
        <authorList>
            <person name="Hemp J."/>
        </authorList>
    </citation>
    <scope>NUCLEOTIDE SEQUENCE [LARGE SCALE GENOMIC DNA]</scope>
    <source>
        <strain evidence="1 2">TC-34</strain>
    </source>
</reference>
<dbReference type="AlphaFoldDB" id="A0A0P9ENC5"/>
<comment type="caution">
    <text evidence="1">The sequence shown here is derived from an EMBL/GenBank/DDBJ whole genome shotgun (WGS) entry which is preliminary data.</text>
</comment>
<organism evidence="1 2">
    <name type="scientific">Alicyclobacillus ferrooxydans</name>
    <dbReference type="NCBI Taxonomy" id="471514"/>
    <lineage>
        <taxon>Bacteria</taxon>
        <taxon>Bacillati</taxon>
        <taxon>Bacillota</taxon>
        <taxon>Bacilli</taxon>
        <taxon>Bacillales</taxon>
        <taxon>Alicyclobacillaceae</taxon>
        <taxon>Alicyclobacillus</taxon>
    </lineage>
</organism>
<evidence type="ECO:0000313" key="2">
    <source>
        <dbReference type="Proteomes" id="UP000050482"/>
    </source>
</evidence>
<proteinExistence type="predicted"/>
<name>A0A0P9ENC5_9BACL</name>
<accession>A0A0P9ENC5</accession>
<evidence type="ECO:0000313" key="1">
    <source>
        <dbReference type="EMBL" id="KPV44942.1"/>
    </source>
</evidence>